<keyword evidence="2" id="KW-1185">Reference proteome</keyword>
<evidence type="ECO:0000313" key="2">
    <source>
        <dbReference type="Proteomes" id="UP001154860"/>
    </source>
</evidence>
<evidence type="ECO:0000313" key="1">
    <source>
        <dbReference type="EMBL" id="MBN2979437.1"/>
    </source>
</evidence>
<reference evidence="1 2" key="1">
    <citation type="journal article" date="2021" name="Int. J. Syst. Evol. Microbiol.">
        <title>Pseudomonas lactucae sp. nov., a pathogen causing bacterial rot of lettuce in Japan.</title>
        <authorList>
            <person name="Sawada H."/>
            <person name="Fujikawa T."/>
            <person name="Satou M."/>
        </authorList>
    </citation>
    <scope>NUCLEOTIDE SEQUENCE [LARGE SCALE GENOMIC DNA]</scope>
    <source>
        <strain evidence="1 2">MAFF 301381</strain>
    </source>
</reference>
<name>A0A9X0YGF7_9PSED</name>
<dbReference type="Proteomes" id="UP001154860">
    <property type="component" value="Unassembled WGS sequence"/>
</dbReference>
<reference evidence="1 2" key="2">
    <citation type="journal article" date="2023" name="Plant Pathol.">
        <title>Dismantling and reorganizing Pseudomonas marginalis sensu#lato.</title>
        <authorList>
            <person name="Sawada H."/>
            <person name="Fujikawa T."/>
            <person name="Satou M."/>
        </authorList>
    </citation>
    <scope>NUCLEOTIDE SEQUENCE [LARGE SCALE GENOMIC DNA]</scope>
    <source>
        <strain evidence="1 2">MAFF 301381</strain>
    </source>
</reference>
<comment type="caution">
    <text evidence="1">The sequence shown here is derived from an EMBL/GenBank/DDBJ whole genome shotgun (WGS) entry which is preliminary data.</text>
</comment>
<protein>
    <submittedName>
        <fullName evidence="1">Uncharacterized protein</fullName>
    </submittedName>
</protein>
<gene>
    <name evidence="1" type="ORF">JWR99_27280</name>
</gene>
<accession>A0A9X0YGF7</accession>
<dbReference type="AlphaFoldDB" id="A0A9X0YGF7"/>
<dbReference type="EMBL" id="JAFHKJ010000158">
    <property type="protein sequence ID" value="MBN2979437.1"/>
    <property type="molecule type" value="Genomic_DNA"/>
</dbReference>
<organism evidence="1 2">
    <name type="scientific">Pseudomonas lactucae</name>
    <dbReference type="NCBI Taxonomy" id="2813360"/>
    <lineage>
        <taxon>Bacteria</taxon>
        <taxon>Pseudomonadati</taxon>
        <taxon>Pseudomonadota</taxon>
        <taxon>Gammaproteobacteria</taxon>
        <taxon>Pseudomonadales</taxon>
        <taxon>Pseudomonadaceae</taxon>
        <taxon>Pseudomonas</taxon>
    </lineage>
</organism>
<dbReference type="RefSeq" id="WP_205489815.1">
    <property type="nucleotide sequence ID" value="NZ_JAFHKI010000046.1"/>
</dbReference>
<proteinExistence type="predicted"/>
<sequence>MASVPVFPGLDPVPSNADDLSPPYLNHAVLNVLGAEVGGGIRHIENFMYVNIPRWSLVEPFDSFEFYMRGQLFSAADVHPGQEDQPHYELAIAQERVPEGFSFPCYSQVIRAASGAKERSPDMTWFIKSNRPGGSDMGHDSFHPALKFSLPADLAAPGAVLVPDRASEGAWCTIEPYPNMRVRDTVEFFWDGQRVTLQLDDDHVSGAKPIEVFVPGHIILDSASGIITIRFSLEDEVLNRSGPDRRFSQAFHLESDLDPSLLDRRPYFRVAGKDAFEVNFDTQGAGPFDVEVVAPSRLPNDTATPVGSWIVVTLNGIRADGTSLSRSLPPVEARIGRSVFIDVDAAIIKELINGTLRVSYELQFPKGTPLATSQRVAVTIFGTVTQMPAVEIVQNEGGQINPEAPFITVKFPDYVPYGRDYNVTLRLEVVLSNGSVVSFEQTRLAGNPPPQPRTILREDFARFIGLGRVRVFYKVDDGIIEVTDVGTLTVRDSESLYVSFGEQVPQLPRPEIEGVDENDNIDPDELLETVAVTLPYALTKYGDQITWIWTGTGGADGSDRDSFMINGATEGKPLVFDVPRALVANNRDGEIRLRYYLERENEDTRYSHELVVSVGKALGDFEVPEVIGATKSPDQLMPEVVTDGATIRVTFPEMLPTDRVRAEWRGLAGIGTWEDTQNGSASKVLDFNVPKEVVGANILPAGRDIEVQYFLIRGRETDSPVLRLRLLTLTTKPMPLIDGIGDVPVLELFNLLNTARTRTAPWLFSHREQRVWMEYSGIRAGGAPFIDTTYSANRLGEVDEVAGLSPPAPVDKLKDLRDDSILTITVKTSFDRSQHEANAVTMNVKQYRIQALPGTLPHPTLEGADGTGPAVSVNPLNIEHNRVVNVSYSPMSPLDKITLEWIHHDGAIPYIPPKDGLDGGTVAFLIDMNILARSVNSQVQLRYSIVRGGHTIESYIQTVNVGTISLDQLPAPTLNGLAEGLLDLTQFTGDALAAVKKWPLSAAGTYAQRVWLMCTSPTAEPLYVLRNHVLTATQQANGLSNVAVARAWLLGLKYGAEVTVTCKVTYDGSELESKAIVFPMARFSVKQGLLDITTFTNNDMNGWVSFWDNARVVLDAGNYYWRSTATHGTGVSLSKSYVSLHGGMCVISFKCRVSSLYDTANRRTSINISAGSLTVDKEPRVANAWEEMEVSLGSLPAGSFDVRVLFKNISNNRTYELDDIRLALSS</sequence>